<sequence length="88" mass="9565">METKVKIINEAGFHARPVSKWLQIVKMYEAEVVVGLGDKEVNGGSMLAMMTLGAKQGDELEIKVSGKDEKKVLEALVDFVNQGMGEAV</sequence>
<evidence type="ECO:0000256" key="1">
    <source>
        <dbReference type="ARBA" id="ARBA00004496"/>
    </source>
</evidence>
<dbReference type="SUPFAM" id="SSF55594">
    <property type="entry name" value="HPr-like"/>
    <property type="match status" value="1"/>
</dbReference>
<dbReference type="NCBIfam" id="TIGR01003">
    <property type="entry name" value="PTS_HPr_family"/>
    <property type="match status" value="1"/>
</dbReference>
<dbReference type="PRINTS" id="PR00107">
    <property type="entry name" value="PHOSPHOCPHPR"/>
</dbReference>
<protein>
    <submittedName>
        <fullName evidence="5">HPr family phosphocarrier protein</fullName>
    </submittedName>
</protein>
<dbReference type="Gene3D" id="3.30.1340.10">
    <property type="entry name" value="HPr-like"/>
    <property type="match status" value="1"/>
</dbReference>
<evidence type="ECO:0000256" key="3">
    <source>
        <dbReference type="ARBA" id="ARBA00022683"/>
    </source>
</evidence>
<dbReference type="RefSeq" id="WP_194702974.1">
    <property type="nucleotide sequence ID" value="NZ_JADKNH010000010.1"/>
</dbReference>
<evidence type="ECO:0000259" key="4">
    <source>
        <dbReference type="PROSITE" id="PS51350"/>
    </source>
</evidence>
<evidence type="ECO:0000313" key="6">
    <source>
        <dbReference type="Proteomes" id="UP000614200"/>
    </source>
</evidence>
<dbReference type="Pfam" id="PF00381">
    <property type="entry name" value="PTS-HPr"/>
    <property type="match status" value="1"/>
</dbReference>
<dbReference type="PANTHER" id="PTHR33705">
    <property type="entry name" value="PHOSPHOCARRIER PROTEIN HPR"/>
    <property type="match status" value="1"/>
</dbReference>
<evidence type="ECO:0000256" key="2">
    <source>
        <dbReference type="ARBA" id="ARBA00022490"/>
    </source>
</evidence>
<dbReference type="Proteomes" id="UP000614200">
    <property type="component" value="Unassembled WGS sequence"/>
</dbReference>
<evidence type="ECO:0000313" key="5">
    <source>
        <dbReference type="EMBL" id="MBF4694736.1"/>
    </source>
</evidence>
<proteinExistence type="predicted"/>
<accession>A0ABR9ZWA8</accession>
<dbReference type="PANTHER" id="PTHR33705:SF2">
    <property type="entry name" value="PHOSPHOCARRIER PROTEIN NPR"/>
    <property type="match status" value="1"/>
</dbReference>
<name>A0ABR9ZWA8_9FIRM</name>
<dbReference type="EMBL" id="JADKNH010000010">
    <property type="protein sequence ID" value="MBF4694736.1"/>
    <property type="molecule type" value="Genomic_DNA"/>
</dbReference>
<dbReference type="InterPro" id="IPR035895">
    <property type="entry name" value="HPr-like_sf"/>
</dbReference>
<comment type="subcellular location">
    <subcellularLocation>
        <location evidence="1">Cytoplasm</location>
    </subcellularLocation>
</comment>
<feature type="domain" description="HPr" evidence="4">
    <location>
        <begin position="1"/>
        <end position="87"/>
    </location>
</feature>
<organism evidence="5 6">
    <name type="scientific">Fusibacter ferrireducens</name>
    <dbReference type="NCBI Taxonomy" id="2785058"/>
    <lineage>
        <taxon>Bacteria</taxon>
        <taxon>Bacillati</taxon>
        <taxon>Bacillota</taxon>
        <taxon>Clostridia</taxon>
        <taxon>Eubacteriales</taxon>
        <taxon>Eubacteriales Family XII. Incertae Sedis</taxon>
        <taxon>Fusibacter</taxon>
    </lineage>
</organism>
<keyword evidence="3" id="KW-0598">Phosphotransferase system</keyword>
<keyword evidence="6" id="KW-1185">Reference proteome</keyword>
<reference evidence="5 6" key="1">
    <citation type="submission" date="2020-11" db="EMBL/GenBank/DDBJ databases">
        <title>Fusibacter basophilias sp. nov.</title>
        <authorList>
            <person name="Qiu D."/>
        </authorList>
    </citation>
    <scope>NUCLEOTIDE SEQUENCE [LARGE SCALE GENOMIC DNA]</scope>
    <source>
        <strain evidence="5 6">Q10-2</strain>
    </source>
</reference>
<dbReference type="PROSITE" id="PS51350">
    <property type="entry name" value="PTS_HPR_DOM"/>
    <property type="match status" value="1"/>
</dbReference>
<gene>
    <name evidence="5" type="ORF">ISU02_16605</name>
</gene>
<dbReference type="InterPro" id="IPR000032">
    <property type="entry name" value="HPr-like"/>
</dbReference>
<comment type="caution">
    <text evidence="5">The sequence shown here is derived from an EMBL/GenBank/DDBJ whole genome shotgun (WGS) entry which is preliminary data.</text>
</comment>
<keyword evidence="2" id="KW-0963">Cytoplasm</keyword>
<dbReference type="InterPro" id="IPR050399">
    <property type="entry name" value="HPr"/>
</dbReference>